<proteinExistence type="predicted"/>
<protein>
    <submittedName>
        <fullName evidence="1">Uncharacterized protein</fullName>
    </submittedName>
</protein>
<accession>A0ABS8VNT6</accession>
<comment type="caution">
    <text evidence="1">The sequence shown here is derived from an EMBL/GenBank/DDBJ whole genome shotgun (WGS) entry which is preliminary data.</text>
</comment>
<sequence>AQRSSSIMPPKFSSLIWKYFELVQNNEEGHKTRSRDLIPDTSLQLLFPAAACVDCCGLAAYLQVGAGFI</sequence>
<keyword evidence="2" id="KW-1185">Reference proteome</keyword>
<reference evidence="1 2" key="1">
    <citation type="journal article" date="2021" name="BMC Genomics">
        <title>Datura genome reveals duplications of psychoactive alkaloid biosynthetic genes and high mutation rate following tissue culture.</title>
        <authorList>
            <person name="Rajewski A."/>
            <person name="Carter-House D."/>
            <person name="Stajich J."/>
            <person name="Litt A."/>
        </authorList>
    </citation>
    <scope>NUCLEOTIDE SEQUENCE [LARGE SCALE GENOMIC DNA]</scope>
    <source>
        <strain evidence="1">AR-01</strain>
    </source>
</reference>
<name>A0ABS8VNT6_DATST</name>
<evidence type="ECO:0000313" key="1">
    <source>
        <dbReference type="EMBL" id="MCE0481326.1"/>
    </source>
</evidence>
<gene>
    <name evidence="1" type="ORF">HAX54_039005</name>
</gene>
<organism evidence="1 2">
    <name type="scientific">Datura stramonium</name>
    <name type="common">Jimsonweed</name>
    <name type="synonym">Common thornapple</name>
    <dbReference type="NCBI Taxonomy" id="4076"/>
    <lineage>
        <taxon>Eukaryota</taxon>
        <taxon>Viridiplantae</taxon>
        <taxon>Streptophyta</taxon>
        <taxon>Embryophyta</taxon>
        <taxon>Tracheophyta</taxon>
        <taxon>Spermatophyta</taxon>
        <taxon>Magnoliopsida</taxon>
        <taxon>eudicotyledons</taxon>
        <taxon>Gunneridae</taxon>
        <taxon>Pentapetalae</taxon>
        <taxon>asterids</taxon>
        <taxon>lamiids</taxon>
        <taxon>Solanales</taxon>
        <taxon>Solanaceae</taxon>
        <taxon>Solanoideae</taxon>
        <taxon>Datureae</taxon>
        <taxon>Datura</taxon>
    </lineage>
</organism>
<feature type="non-terminal residue" evidence="1">
    <location>
        <position position="1"/>
    </location>
</feature>
<dbReference type="EMBL" id="JACEIK010005367">
    <property type="protein sequence ID" value="MCE0481326.1"/>
    <property type="molecule type" value="Genomic_DNA"/>
</dbReference>
<evidence type="ECO:0000313" key="2">
    <source>
        <dbReference type="Proteomes" id="UP000823775"/>
    </source>
</evidence>
<dbReference type="Proteomes" id="UP000823775">
    <property type="component" value="Unassembled WGS sequence"/>
</dbReference>